<gene>
    <name evidence="1" type="ORF">LWI28_003109</name>
</gene>
<comment type="caution">
    <text evidence="1">The sequence shown here is derived from an EMBL/GenBank/DDBJ whole genome shotgun (WGS) entry which is preliminary data.</text>
</comment>
<dbReference type="Gene3D" id="3.30.830.10">
    <property type="entry name" value="Metalloenzyme, LuxS/M16 peptidase-like"/>
    <property type="match status" value="2"/>
</dbReference>
<sequence length="93" mass="10236">MALTVLQMLMRGGGSFSAGGPRKGMYSRLCDRNEERRDASSRNHPKAIDIAAKELITVATPGQVDQVQLDRAKQSTKSAILMNLESRVCKLFL</sequence>
<keyword evidence="2" id="KW-1185">Reference proteome</keyword>
<dbReference type="Proteomes" id="UP001064489">
    <property type="component" value="Chromosome 6"/>
</dbReference>
<dbReference type="EMBL" id="JAJSOW010000004">
    <property type="protein sequence ID" value="KAI9191069.1"/>
    <property type="molecule type" value="Genomic_DNA"/>
</dbReference>
<organism evidence="1 2">
    <name type="scientific">Acer negundo</name>
    <name type="common">Box elder</name>
    <dbReference type="NCBI Taxonomy" id="4023"/>
    <lineage>
        <taxon>Eukaryota</taxon>
        <taxon>Viridiplantae</taxon>
        <taxon>Streptophyta</taxon>
        <taxon>Embryophyta</taxon>
        <taxon>Tracheophyta</taxon>
        <taxon>Spermatophyta</taxon>
        <taxon>Magnoliopsida</taxon>
        <taxon>eudicotyledons</taxon>
        <taxon>Gunneridae</taxon>
        <taxon>Pentapetalae</taxon>
        <taxon>rosids</taxon>
        <taxon>malvids</taxon>
        <taxon>Sapindales</taxon>
        <taxon>Sapindaceae</taxon>
        <taxon>Hippocastanoideae</taxon>
        <taxon>Acereae</taxon>
        <taxon>Acer</taxon>
    </lineage>
</organism>
<reference evidence="1" key="2">
    <citation type="submission" date="2023-02" db="EMBL/GenBank/DDBJ databases">
        <authorList>
            <person name="Swenson N.G."/>
            <person name="Wegrzyn J.L."/>
            <person name="Mcevoy S.L."/>
        </authorList>
    </citation>
    <scope>NUCLEOTIDE SEQUENCE</scope>
    <source>
        <strain evidence="1">91603</strain>
        <tissue evidence="1">Leaf</tissue>
    </source>
</reference>
<dbReference type="SUPFAM" id="SSF63411">
    <property type="entry name" value="LuxS/MPP-like metallohydrolase"/>
    <property type="match status" value="1"/>
</dbReference>
<evidence type="ECO:0000313" key="2">
    <source>
        <dbReference type="Proteomes" id="UP001064489"/>
    </source>
</evidence>
<reference evidence="1" key="1">
    <citation type="journal article" date="2022" name="Plant J.">
        <title>Strategies of tolerance reflected in two North American maple genomes.</title>
        <authorList>
            <person name="McEvoy S.L."/>
            <person name="Sezen U.U."/>
            <person name="Trouern-Trend A."/>
            <person name="McMahon S.M."/>
            <person name="Schaberg P.G."/>
            <person name="Yang J."/>
            <person name="Wegrzyn J.L."/>
            <person name="Swenson N.G."/>
        </authorList>
    </citation>
    <scope>NUCLEOTIDE SEQUENCE</scope>
    <source>
        <strain evidence="1">91603</strain>
    </source>
</reference>
<name>A0AAD5NYE0_ACENE</name>
<dbReference type="InterPro" id="IPR011249">
    <property type="entry name" value="Metalloenz_LuxS/M16"/>
</dbReference>
<dbReference type="AlphaFoldDB" id="A0AAD5NYE0"/>
<proteinExistence type="predicted"/>
<protein>
    <submittedName>
        <fullName evidence="1">Uncharacterized protein</fullName>
    </submittedName>
</protein>
<evidence type="ECO:0000313" key="1">
    <source>
        <dbReference type="EMBL" id="KAI9191069.1"/>
    </source>
</evidence>
<accession>A0AAD5NYE0</accession>
<dbReference type="GO" id="GO:0046872">
    <property type="term" value="F:metal ion binding"/>
    <property type="evidence" value="ECO:0007669"/>
    <property type="project" value="InterPro"/>
</dbReference>